<organism evidence="1">
    <name type="scientific">marine sediment metagenome</name>
    <dbReference type="NCBI Taxonomy" id="412755"/>
    <lineage>
        <taxon>unclassified sequences</taxon>
        <taxon>metagenomes</taxon>
        <taxon>ecological metagenomes</taxon>
    </lineage>
</organism>
<sequence length="159" mass="16022">AAGLAISTTDLKLRITNAFHYTIAGGIYLKAATAAITVTVAAALECAASKYAAYLVTINATGAVALVKAADATSAALALAAVNAISISDDLAPVGVIHIQNNATLFNPGSASEGFGDFADDTTADTYVDFVGVAMESIGVIPVTLTDIVAYTQTFTTIS</sequence>
<gene>
    <name evidence="1" type="ORF">LCGC14_3012600</name>
</gene>
<feature type="non-terminal residue" evidence="1">
    <location>
        <position position="1"/>
    </location>
</feature>
<reference evidence="1" key="1">
    <citation type="journal article" date="2015" name="Nature">
        <title>Complex archaea that bridge the gap between prokaryotes and eukaryotes.</title>
        <authorList>
            <person name="Spang A."/>
            <person name="Saw J.H."/>
            <person name="Jorgensen S.L."/>
            <person name="Zaremba-Niedzwiedzka K."/>
            <person name="Martijn J."/>
            <person name="Lind A.E."/>
            <person name="van Eijk R."/>
            <person name="Schleper C."/>
            <person name="Guy L."/>
            <person name="Ettema T.J."/>
        </authorList>
    </citation>
    <scope>NUCLEOTIDE SEQUENCE</scope>
</reference>
<protein>
    <submittedName>
        <fullName evidence="1">Uncharacterized protein</fullName>
    </submittedName>
</protein>
<name>A0A0F8WY73_9ZZZZ</name>
<dbReference type="EMBL" id="LAZR01062392">
    <property type="protein sequence ID" value="KKK61613.1"/>
    <property type="molecule type" value="Genomic_DNA"/>
</dbReference>
<accession>A0A0F8WY73</accession>
<evidence type="ECO:0000313" key="1">
    <source>
        <dbReference type="EMBL" id="KKK61613.1"/>
    </source>
</evidence>
<comment type="caution">
    <text evidence="1">The sequence shown here is derived from an EMBL/GenBank/DDBJ whole genome shotgun (WGS) entry which is preliminary data.</text>
</comment>
<dbReference type="AlphaFoldDB" id="A0A0F8WY73"/>
<proteinExistence type="predicted"/>